<dbReference type="AlphaFoldDB" id="A0A0F9HWH2"/>
<evidence type="ECO:0000313" key="2">
    <source>
        <dbReference type="EMBL" id="KKM07467.1"/>
    </source>
</evidence>
<dbReference type="EMBL" id="LAZR01015764">
    <property type="protein sequence ID" value="KKM07467.1"/>
    <property type="molecule type" value="Genomic_DNA"/>
</dbReference>
<protein>
    <submittedName>
        <fullName evidence="2">Uncharacterized protein</fullName>
    </submittedName>
</protein>
<proteinExistence type="predicted"/>
<evidence type="ECO:0000256" key="1">
    <source>
        <dbReference type="SAM" id="MobiDB-lite"/>
    </source>
</evidence>
<name>A0A0F9HWH2_9ZZZZ</name>
<sequence length="317" mass="35329">LLPDEDLFSGMAGLPEAGQSYFVYRKIAGQRKEEFLNEYPAGCSTADIKRDHGGGDYIVYCRDDENIKRKTSLTIAGEARKIPDVTTIEDKGNTHATVTPPVQSVQETISLMESLSNIISKKDESSNGFDMTAKLGEIMSNNMTTQMQNSQMIQEMFKSNMELMKEGTKSKSSSDWVEALTSITGMLSPVIEKLMVNKIPANPTPPPIQNGKQKPVETNKEEVEDVTPELKLIIGILGKGMESNDQDFEMYIEMIEKWDRSIIDKVALFPIDEIISQLKKVMALKNEAWLRTLLTKIKDDISIDSRPNSKPPANTGS</sequence>
<reference evidence="2" key="1">
    <citation type="journal article" date="2015" name="Nature">
        <title>Complex archaea that bridge the gap between prokaryotes and eukaryotes.</title>
        <authorList>
            <person name="Spang A."/>
            <person name="Saw J.H."/>
            <person name="Jorgensen S.L."/>
            <person name="Zaremba-Niedzwiedzka K."/>
            <person name="Martijn J."/>
            <person name="Lind A.E."/>
            <person name="van Eijk R."/>
            <person name="Schleper C."/>
            <person name="Guy L."/>
            <person name="Ettema T.J."/>
        </authorList>
    </citation>
    <scope>NUCLEOTIDE SEQUENCE</scope>
</reference>
<feature type="region of interest" description="Disordered" evidence="1">
    <location>
        <begin position="202"/>
        <end position="223"/>
    </location>
</feature>
<organism evidence="2">
    <name type="scientific">marine sediment metagenome</name>
    <dbReference type="NCBI Taxonomy" id="412755"/>
    <lineage>
        <taxon>unclassified sequences</taxon>
        <taxon>metagenomes</taxon>
        <taxon>ecological metagenomes</taxon>
    </lineage>
</organism>
<gene>
    <name evidence="2" type="ORF">LCGC14_1733650</name>
</gene>
<comment type="caution">
    <text evidence="2">The sequence shown here is derived from an EMBL/GenBank/DDBJ whole genome shotgun (WGS) entry which is preliminary data.</text>
</comment>
<feature type="non-terminal residue" evidence="2">
    <location>
        <position position="1"/>
    </location>
</feature>
<accession>A0A0F9HWH2</accession>